<dbReference type="RefSeq" id="WP_133410298.1">
    <property type="nucleotide sequence ID" value="NZ_SMZT01000003.1"/>
</dbReference>
<dbReference type="Proteomes" id="UP000295163">
    <property type="component" value="Unassembled WGS sequence"/>
</dbReference>
<protein>
    <submittedName>
        <fullName evidence="3">Uncharacterized protein</fullName>
    </submittedName>
</protein>
<evidence type="ECO:0000313" key="4">
    <source>
        <dbReference type="Proteomes" id="UP000295163"/>
    </source>
</evidence>
<evidence type="ECO:0000256" key="2">
    <source>
        <dbReference type="SAM" id="Phobius"/>
    </source>
</evidence>
<keyword evidence="2" id="KW-0472">Membrane</keyword>
<dbReference type="AlphaFoldDB" id="A0A4R5YFI8"/>
<feature type="region of interest" description="Disordered" evidence="1">
    <location>
        <begin position="66"/>
        <end position="85"/>
    </location>
</feature>
<proteinExistence type="predicted"/>
<reference evidence="3 4" key="1">
    <citation type="submission" date="2019-03" db="EMBL/GenBank/DDBJ databases">
        <title>Genome Sequencing and Assembly of Various Microbes Isolated from Partially Reclaimed Soil and Acid Mine Drainage (AMD) Site.</title>
        <authorList>
            <person name="Steinbock B."/>
            <person name="Bechtold R."/>
            <person name="Sevigny J.L."/>
            <person name="Thomas D."/>
            <person name="Cuthill L.R."/>
            <person name="Aveiro Johannsen E.J."/>
            <person name="Thomas K."/>
            <person name="Ghosh A."/>
        </authorList>
    </citation>
    <scope>NUCLEOTIDE SEQUENCE [LARGE SCALE GENOMIC DNA]</scope>
    <source>
        <strain evidence="3 4">S-A3</strain>
    </source>
</reference>
<comment type="caution">
    <text evidence="3">The sequence shown here is derived from an EMBL/GenBank/DDBJ whole genome shotgun (WGS) entry which is preliminary data.</text>
</comment>
<keyword evidence="2" id="KW-1133">Transmembrane helix</keyword>
<evidence type="ECO:0000256" key="1">
    <source>
        <dbReference type="SAM" id="MobiDB-lite"/>
    </source>
</evidence>
<feature type="transmembrane region" description="Helical" evidence="2">
    <location>
        <begin position="32"/>
        <end position="52"/>
    </location>
</feature>
<dbReference type="EMBL" id="SMZT01000003">
    <property type="protein sequence ID" value="TDL43037.1"/>
    <property type="molecule type" value="Genomic_DNA"/>
</dbReference>
<sequence length="85" mass="9216">MRRGEGKYLLIDTLSAILGAAAVFLFVKDHVLLGLVAGAASFLLISVAHRALDNGRIDETLEAKAEYDRLHGDDSEPEPPTAEQR</sequence>
<name>A0A4R5YFI8_KOCRO</name>
<evidence type="ECO:0000313" key="3">
    <source>
        <dbReference type="EMBL" id="TDL43037.1"/>
    </source>
</evidence>
<gene>
    <name evidence="3" type="ORF">E2R59_09455</name>
</gene>
<feature type="transmembrane region" description="Helical" evidence="2">
    <location>
        <begin position="7"/>
        <end position="26"/>
    </location>
</feature>
<dbReference type="GeneID" id="64347640"/>
<organism evidence="3 4">
    <name type="scientific">Kocuria rosea</name>
    <name type="common">Deinococcus erythromyxa</name>
    <name type="synonym">Micrococcus rubens</name>
    <dbReference type="NCBI Taxonomy" id="1275"/>
    <lineage>
        <taxon>Bacteria</taxon>
        <taxon>Bacillati</taxon>
        <taxon>Actinomycetota</taxon>
        <taxon>Actinomycetes</taxon>
        <taxon>Micrococcales</taxon>
        <taxon>Micrococcaceae</taxon>
        <taxon>Kocuria</taxon>
    </lineage>
</organism>
<accession>A0A4R5YFI8</accession>
<keyword evidence="2" id="KW-0812">Transmembrane</keyword>